<sequence>MKTIKRRVAVKTTRRRKKVDQCDPLPGSVQRVSEVMALAIRFDQLIRSGEVKGIRQLAEIGRISQPRVSQILALVSLAPDLQERLLFLPRPENGSDTVFEKQVRPLAMEMDWSKQRRMWKELQSGKDG</sequence>
<evidence type="ECO:0000313" key="1">
    <source>
        <dbReference type="EMBL" id="TWT51005.1"/>
    </source>
</evidence>
<dbReference type="RefSeq" id="WP_146516124.1">
    <property type="nucleotide sequence ID" value="NZ_SJPI01000002.1"/>
</dbReference>
<dbReference type="OrthoDB" id="285475at2"/>
<reference evidence="1 2" key="1">
    <citation type="submission" date="2019-02" db="EMBL/GenBank/DDBJ databases">
        <title>Deep-cultivation of Planctomycetes and their phenomic and genomic characterization uncovers novel biology.</title>
        <authorList>
            <person name="Wiegand S."/>
            <person name="Jogler M."/>
            <person name="Boedeker C."/>
            <person name="Pinto D."/>
            <person name="Vollmers J."/>
            <person name="Rivas-Marin E."/>
            <person name="Kohn T."/>
            <person name="Peeters S.H."/>
            <person name="Heuer A."/>
            <person name="Rast P."/>
            <person name="Oberbeckmann S."/>
            <person name="Bunk B."/>
            <person name="Jeske O."/>
            <person name="Meyerdierks A."/>
            <person name="Storesund J.E."/>
            <person name="Kallscheuer N."/>
            <person name="Luecker S."/>
            <person name="Lage O.M."/>
            <person name="Pohl T."/>
            <person name="Merkel B.J."/>
            <person name="Hornburger P."/>
            <person name="Mueller R.-W."/>
            <person name="Bruemmer F."/>
            <person name="Labrenz M."/>
            <person name="Spormann A.M."/>
            <person name="Op Den Camp H."/>
            <person name="Overmann J."/>
            <person name="Amann R."/>
            <person name="Jetten M.S.M."/>
            <person name="Mascher T."/>
            <person name="Medema M.H."/>
            <person name="Devos D.P."/>
            <person name="Kaster A.-K."/>
            <person name="Ovreas L."/>
            <person name="Rohde M."/>
            <person name="Galperin M.Y."/>
            <person name="Jogler C."/>
        </authorList>
    </citation>
    <scope>NUCLEOTIDE SEQUENCE [LARGE SCALE GENOMIC DNA]</scope>
    <source>
        <strain evidence="1 2">Pla22</strain>
    </source>
</reference>
<accession>A0A5C5WLG1</accession>
<organism evidence="1 2">
    <name type="scientific">Rubripirellula amarantea</name>
    <dbReference type="NCBI Taxonomy" id="2527999"/>
    <lineage>
        <taxon>Bacteria</taxon>
        <taxon>Pseudomonadati</taxon>
        <taxon>Planctomycetota</taxon>
        <taxon>Planctomycetia</taxon>
        <taxon>Pirellulales</taxon>
        <taxon>Pirellulaceae</taxon>
        <taxon>Rubripirellula</taxon>
    </lineage>
</organism>
<proteinExistence type="predicted"/>
<dbReference type="AlphaFoldDB" id="A0A5C5WLG1"/>
<name>A0A5C5WLG1_9BACT</name>
<dbReference type="Proteomes" id="UP000316598">
    <property type="component" value="Unassembled WGS sequence"/>
</dbReference>
<dbReference type="EMBL" id="SJPI01000002">
    <property type="protein sequence ID" value="TWT51005.1"/>
    <property type="molecule type" value="Genomic_DNA"/>
</dbReference>
<keyword evidence="2" id="KW-1185">Reference proteome</keyword>
<evidence type="ECO:0000313" key="2">
    <source>
        <dbReference type="Proteomes" id="UP000316598"/>
    </source>
</evidence>
<protein>
    <submittedName>
        <fullName evidence="1">Uncharacterized protein</fullName>
    </submittedName>
</protein>
<comment type="caution">
    <text evidence="1">The sequence shown here is derived from an EMBL/GenBank/DDBJ whole genome shotgun (WGS) entry which is preliminary data.</text>
</comment>
<gene>
    <name evidence="1" type="ORF">Pla22_37810</name>
</gene>